<dbReference type="InterPro" id="IPR050351">
    <property type="entry name" value="BphY/WalK/GraS-like"/>
</dbReference>
<evidence type="ECO:0000256" key="3">
    <source>
        <dbReference type="ARBA" id="ARBA00022679"/>
    </source>
</evidence>
<dbReference type="InterPro" id="IPR005467">
    <property type="entry name" value="His_kinase_dom"/>
</dbReference>
<keyword evidence="10" id="KW-1185">Reference proteome</keyword>
<dbReference type="InterPro" id="IPR003594">
    <property type="entry name" value="HATPase_dom"/>
</dbReference>
<gene>
    <name evidence="8" type="primary">mcp4_1</name>
    <name evidence="8" type="ORF">AAX28_00684</name>
    <name evidence="9" type="ORF">APORC_1122</name>
</gene>
<dbReference type="Proteomes" id="UP000093159">
    <property type="component" value="Unassembled WGS sequence"/>
</dbReference>
<keyword evidence="5" id="KW-0175">Coiled coil</keyword>
<evidence type="ECO:0000256" key="2">
    <source>
        <dbReference type="ARBA" id="ARBA00012438"/>
    </source>
</evidence>
<feature type="transmembrane region" description="Helical" evidence="6">
    <location>
        <begin position="221"/>
        <end position="242"/>
    </location>
</feature>
<dbReference type="EMBL" id="CP036246">
    <property type="protein sequence ID" value="QEP40722.1"/>
    <property type="molecule type" value="Genomic_DNA"/>
</dbReference>
<dbReference type="Gene3D" id="3.30.565.10">
    <property type="entry name" value="Histidine kinase-like ATPase, C-terminal domain"/>
    <property type="match status" value="1"/>
</dbReference>
<name>A0A1C0AZS8_9BACT</name>
<dbReference type="GO" id="GO:0030295">
    <property type="term" value="F:protein kinase activator activity"/>
    <property type="evidence" value="ECO:0007669"/>
    <property type="project" value="TreeGrafter"/>
</dbReference>
<evidence type="ECO:0000259" key="7">
    <source>
        <dbReference type="PROSITE" id="PS50109"/>
    </source>
</evidence>
<protein>
    <recommendedName>
        <fullName evidence="2">histidine kinase</fullName>
        <ecNumber evidence="2">2.7.13.3</ecNumber>
    </recommendedName>
</protein>
<dbReference type="PANTHER" id="PTHR42878">
    <property type="entry name" value="TWO-COMPONENT HISTIDINE KINASE"/>
    <property type="match status" value="1"/>
</dbReference>
<evidence type="ECO:0000313" key="10">
    <source>
        <dbReference type="Proteomes" id="UP000093159"/>
    </source>
</evidence>
<evidence type="ECO:0000313" key="8">
    <source>
        <dbReference type="EMBL" id="OCL93142.1"/>
    </source>
</evidence>
<dbReference type="Pfam" id="PF08269">
    <property type="entry name" value="dCache_2"/>
    <property type="match status" value="1"/>
</dbReference>
<accession>A0A1C0AZS8</accession>
<dbReference type="SUPFAM" id="SSF55874">
    <property type="entry name" value="ATPase domain of HSP90 chaperone/DNA topoisomerase II/histidine kinase"/>
    <property type="match status" value="1"/>
</dbReference>
<dbReference type="Gene3D" id="3.30.450.20">
    <property type="entry name" value="PAS domain"/>
    <property type="match status" value="1"/>
</dbReference>
<comment type="catalytic activity">
    <reaction evidence="1">
        <text>ATP + protein L-histidine = ADP + protein N-phospho-L-histidine.</text>
        <dbReference type="EC" id="2.7.13.3"/>
    </reaction>
</comment>
<evidence type="ECO:0000313" key="9">
    <source>
        <dbReference type="EMBL" id="QEP40722.1"/>
    </source>
</evidence>
<dbReference type="GO" id="GO:0004673">
    <property type="term" value="F:protein histidine kinase activity"/>
    <property type="evidence" value="ECO:0007669"/>
    <property type="project" value="UniProtKB-EC"/>
</dbReference>
<evidence type="ECO:0000256" key="6">
    <source>
        <dbReference type="SAM" id="Phobius"/>
    </source>
</evidence>
<dbReference type="KEGG" id="apoc:APORC_1122"/>
<reference evidence="8 10" key="1">
    <citation type="submission" date="2015-05" db="EMBL/GenBank/DDBJ databases">
        <authorList>
            <person name="Rovetto F."/>
            <person name="Cocolin L."/>
            <person name="Illeghems K."/>
            <person name="Van Nieuwerburgh F."/>
            <person name="Houf K."/>
        </authorList>
    </citation>
    <scope>NUCLEOTIDE SEQUENCE [LARGE SCALE GENOMIC DNA]</scope>
    <source>
        <strain evidence="8 10">117434</strain>
    </source>
</reference>
<dbReference type="PANTHER" id="PTHR42878:SF14">
    <property type="entry name" value="OSMOLARITY TWO-COMPONENT SYSTEM PROTEIN SSK1"/>
    <property type="match status" value="1"/>
</dbReference>
<dbReference type="GO" id="GO:0007234">
    <property type="term" value="P:osmosensory signaling via phosphorelay pathway"/>
    <property type="evidence" value="ECO:0007669"/>
    <property type="project" value="TreeGrafter"/>
</dbReference>
<dbReference type="GO" id="GO:0000156">
    <property type="term" value="F:phosphorelay response regulator activity"/>
    <property type="evidence" value="ECO:0007669"/>
    <property type="project" value="TreeGrafter"/>
</dbReference>
<evidence type="ECO:0000313" key="11">
    <source>
        <dbReference type="Proteomes" id="UP000322644"/>
    </source>
</evidence>
<reference evidence="9 11" key="3">
    <citation type="submission" date="2019-09" db="EMBL/GenBank/DDBJ databases">
        <title>Taxonomic note: a critical rebuttal of the proposed division of the genus Arcobacter into six genera, emended descriptions of Arcobacter anaerophilus and the genus Arcobacter, and an assessment of genus-level boundaries for Epsilonproteobacteria using in silico genomic comparator tools.</title>
        <authorList>
            <person name="On S.L.W."/>
            <person name="Miller W.G."/>
            <person name="Biggs P."/>
            <person name="Cornelius A."/>
            <person name="Vandamme P."/>
        </authorList>
    </citation>
    <scope>NUCLEOTIDE SEQUENCE [LARGE SCALE GENOMIC DNA]</scope>
    <source>
        <strain evidence="9 11">CCUG 56899</strain>
    </source>
</reference>
<keyword evidence="4 9" id="KW-0418">Kinase</keyword>
<dbReference type="OrthoDB" id="9805967at2"/>
<dbReference type="Pfam" id="PF02518">
    <property type="entry name" value="HATPase_c"/>
    <property type="match status" value="1"/>
</dbReference>
<feature type="coiled-coil region" evidence="5">
    <location>
        <begin position="250"/>
        <end position="277"/>
    </location>
</feature>
<keyword evidence="6" id="KW-0812">Transmembrane</keyword>
<evidence type="ECO:0000256" key="4">
    <source>
        <dbReference type="ARBA" id="ARBA00022777"/>
    </source>
</evidence>
<keyword evidence="6" id="KW-1133">Transmembrane helix</keyword>
<dbReference type="AlphaFoldDB" id="A0A1C0AZS8"/>
<keyword evidence="3" id="KW-0808">Transferase</keyword>
<dbReference type="RefSeq" id="WP_066173583.1">
    <property type="nucleotide sequence ID" value="NZ_CP036246.2"/>
</dbReference>
<reference evidence="9 11" key="2">
    <citation type="submission" date="2019-09" db="EMBL/GenBank/DDBJ databases">
        <title>Complete genome sequencing of four Arcobacter species reveals a diverse suite of mobile elements.</title>
        <authorList>
            <person name="Miller W.G."/>
            <person name="Yee E."/>
            <person name="Bono J.L."/>
        </authorList>
    </citation>
    <scope>NUCLEOTIDE SEQUENCE [LARGE SCALE GENOMIC DNA]</scope>
    <source>
        <strain evidence="9 11">CCUG 56899</strain>
    </source>
</reference>
<feature type="domain" description="Histidine kinase" evidence="7">
    <location>
        <begin position="277"/>
        <end position="492"/>
    </location>
</feature>
<proteinExistence type="predicted"/>
<dbReference type="EMBL" id="LDIR01000001">
    <property type="protein sequence ID" value="OCL93142.1"/>
    <property type="molecule type" value="Genomic_DNA"/>
</dbReference>
<dbReference type="SMART" id="SM00387">
    <property type="entry name" value="HATPase_c"/>
    <property type="match status" value="1"/>
</dbReference>
<keyword evidence="6" id="KW-0472">Membrane</keyword>
<dbReference type="Proteomes" id="UP000322644">
    <property type="component" value="Chromosome"/>
</dbReference>
<evidence type="ECO:0000256" key="1">
    <source>
        <dbReference type="ARBA" id="ARBA00000085"/>
    </source>
</evidence>
<dbReference type="PROSITE" id="PS50109">
    <property type="entry name" value="HIS_KIN"/>
    <property type="match status" value="1"/>
</dbReference>
<dbReference type="InterPro" id="IPR036890">
    <property type="entry name" value="HATPase_C_sf"/>
</dbReference>
<organism evidence="9 11">
    <name type="scientific">Arcobacter porcinus</name>
    <dbReference type="NCBI Taxonomy" id="1935204"/>
    <lineage>
        <taxon>Bacteria</taxon>
        <taxon>Pseudomonadati</taxon>
        <taxon>Campylobacterota</taxon>
        <taxon>Epsilonproteobacteria</taxon>
        <taxon>Campylobacterales</taxon>
        <taxon>Arcobacteraceae</taxon>
        <taxon>Arcobacter</taxon>
    </lineage>
</organism>
<feature type="transmembrane region" description="Helical" evidence="6">
    <location>
        <begin position="12"/>
        <end position="34"/>
    </location>
</feature>
<sequence>MNNKIEKNLLKAIMLSFIFTMSAIVLTISLFYYINTKESFDRQMILYEDEFYEKVKTNLKTKAMMVKDIINYNITNSNLSKEQQREYAIKLFSTFTFEQNRSNYIFIYEVLNYEGGDDFAIMMVNPNRPDLFGRLISTNDTDVNGKKFREIFLKDINEKKESFVTYSYKKPDADGFIEKLSYFELFPEFDWIISVGIYIDDVQEAINIKRKGLEEEIKKQIFQNIILFVLALLIAILISTAISNEIYKILKNYRKQVDENEKELKILNKSLEEMMLNIAHQWRQPLAELSSILMVIKLKYDTNKLDAITMEQKGKEANMVLEYMSNTIDDFRGFFSSNKEKESFILFELISSVISINKNVFNLNEIIVDVNIDKNIKIYNILNEYQQVVLNILKNAKDVLLEKRIENPKIIIYAKDDENSTTLFIEDNAGGISISPINKIFEAYFSTKNDKNGVGIGLYMSKVIVEKSLKGKIFVENSSLGAKFSIVIFKDKI</sequence>
<dbReference type="EC" id="2.7.13.3" evidence="2"/>
<evidence type="ECO:0000256" key="5">
    <source>
        <dbReference type="SAM" id="Coils"/>
    </source>
</evidence>
<dbReference type="InterPro" id="IPR004010">
    <property type="entry name" value="Double_Cache_2"/>
</dbReference>